<name>A0A841ER93_9BACT</name>
<gene>
    <name evidence="1" type="ORF">HNP25_002558</name>
</gene>
<keyword evidence="2" id="KW-1185">Reference proteome</keyword>
<dbReference type="Proteomes" id="UP000524404">
    <property type="component" value="Unassembled WGS sequence"/>
</dbReference>
<accession>A0A841ER93</accession>
<dbReference type="AlphaFoldDB" id="A0A841ER93"/>
<sequence>MNLTFIATTTLPIHGFQQGQKIKVLPIEGRFIPIEDKDAKNQRVFPRNSLQFIVRS</sequence>
<comment type="caution">
    <text evidence="1">The sequence shown here is derived from an EMBL/GenBank/DDBJ whole genome shotgun (WGS) entry which is preliminary data.</text>
</comment>
<evidence type="ECO:0000313" key="1">
    <source>
        <dbReference type="EMBL" id="MBB6003899.1"/>
    </source>
</evidence>
<reference evidence="1 2" key="1">
    <citation type="submission" date="2020-08" db="EMBL/GenBank/DDBJ databases">
        <title>Functional genomics of gut bacteria from endangered species of beetles.</title>
        <authorList>
            <person name="Carlos-Shanley C."/>
        </authorList>
    </citation>
    <scope>NUCLEOTIDE SEQUENCE [LARGE SCALE GENOMIC DNA]</scope>
    <source>
        <strain evidence="1 2">S00070</strain>
    </source>
</reference>
<evidence type="ECO:0000313" key="2">
    <source>
        <dbReference type="Proteomes" id="UP000524404"/>
    </source>
</evidence>
<protein>
    <submittedName>
        <fullName evidence="1">Uncharacterized protein</fullName>
    </submittedName>
</protein>
<proteinExistence type="predicted"/>
<dbReference type="EMBL" id="JACHKT010000017">
    <property type="protein sequence ID" value="MBB6003899.1"/>
    <property type="molecule type" value="Genomic_DNA"/>
</dbReference>
<organism evidence="1 2">
    <name type="scientific">Arcicella rosea</name>
    <dbReference type="NCBI Taxonomy" id="502909"/>
    <lineage>
        <taxon>Bacteria</taxon>
        <taxon>Pseudomonadati</taxon>
        <taxon>Bacteroidota</taxon>
        <taxon>Cytophagia</taxon>
        <taxon>Cytophagales</taxon>
        <taxon>Flectobacillaceae</taxon>
        <taxon>Arcicella</taxon>
    </lineage>
</organism>